<dbReference type="EMBL" id="VSSQ01028393">
    <property type="protein sequence ID" value="MPM78101.1"/>
    <property type="molecule type" value="Genomic_DNA"/>
</dbReference>
<keyword evidence="3 4" id="KW-0418">Kinase</keyword>
<dbReference type="GO" id="GO:0008887">
    <property type="term" value="F:glycerate kinase activity"/>
    <property type="evidence" value="ECO:0007669"/>
    <property type="project" value="UniProtKB-EC"/>
</dbReference>
<dbReference type="PANTHER" id="PTHR21599:SF0">
    <property type="entry name" value="GLYCERATE KINASE"/>
    <property type="match status" value="1"/>
</dbReference>
<dbReference type="GO" id="GO:0031388">
    <property type="term" value="P:organic acid phosphorylation"/>
    <property type="evidence" value="ECO:0007669"/>
    <property type="project" value="InterPro"/>
</dbReference>
<accession>A0A645CMC6</accession>
<evidence type="ECO:0000256" key="3">
    <source>
        <dbReference type="ARBA" id="ARBA00022777"/>
    </source>
</evidence>
<dbReference type="InterPro" id="IPR018193">
    <property type="entry name" value="Glyc_kinase_flavodox-like_fold"/>
</dbReference>
<dbReference type="AlphaFoldDB" id="A0A645CMC6"/>
<comment type="caution">
    <text evidence="4">The sequence shown here is derived from an EMBL/GenBank/DDBJ whole genome shotgun (WGS) entry which is preliminary data.</text>
</comment>
<evidence type="ECO:0000313" key="4">
    <source>
        <dbReference type="EMBL" id="MPM78101.1"/>
    </source>
</evidence>
<organism evidence="4">
    <name type="scientific">bioreactor metagenome</name>
    <dbReference type="NCBI Taxonomy" id="1076179"/>
    <lineage>
        <taxon>unclassified sequences</taxon>
        <taxon>metagenomes</taxon>
        <taxon>ecological metagenomes</taxon>
    </lineage>
</organism>
<sequence>MRVVIAPDSYKGSLSALEVANSIARGVLKVFPEAEVLKVPIADGGEGTVEALVMATGGQMIHTEVAGPLNERIEACWGILGDGETAVIEMAEASGLTLVPRERRNPLITTTYGTGELIRSALDKGLRKLIIGIGGSATNDGGAGVAQALGVKLLDDQGNELPTGGAALINLAAIDVSGLDKRLQEATIMVACDVDNPLCGARGASAVFGPQKGATPEMVAQLDSALQNYQKIACKATGRNIAELPGAGAAGGLGAGLMFFTSAKLRPGVDIVIEATGLSNLVATSDLVITGEGCTDFQTAFGKAPVGVAKLANQFGIPVVCLSGSLGTGHQNVLDCGVDALMNIIPYPICLEECMASVDAFTEEAAIRLGLLLKVGMRIKS</sequence>
<dbReference type="Pfam" id="PF02595">
    <property type="entry name" value="Gly_kinase"/>
    <property type="match status" value="1"/>
</dbReference>
<dbReference type="EC" id="2.7.1.31" evidence="4"/>
<evidence type="ECO:0000256" key="1">
    <source>
        <dbReference type="ARBA" id="ARBA00006284"/>
    </source>
</evidence>
<keyword evidence="2 4" id="KW-0808">Transferase</keyword>
<protein>
    <submittedName>
        <fullName evidence="4">Glycerate 3-kinase</fullName>
        <ecNumber evidence="4">2.7.1.31</ecNumber>
    </submittedName>
</protein>
<dbReference type="InterPro" id="IPR018197">
    <property type="entry name" value="Glycerate_kinase_RE-like"/>
</dbReference>
<dbReference type="Gene3D" id="3.90.1510.10">
    <property type="entry name" value="Glycerate kinase, domain 2"/>
    <property type="match status" value="1"/>
</dbReference>
<dbReference type="InterPro" id="IPR036129">
    <property type="entry name" value="Glycerate_kinase_sf"/>
</dbReference>
<dbReference type="PANTHER" id="PTHR21599">
    <property type="entry name" value="GLYCERATE KINASE"/>
    <property type="match status" value="1"/>
</dbReference>
<dbReference type="PIRSF" id="PIRSF006078">
    <property type="entry name" value="GlxK"/>
    <property type="match status" value="1"/>
</dbReference>
<dbReference type="SUPFAM" id="SSF110738">
    <property type="entry name" value="Glycerate kinase I"/>
    <property type="match status" value="1"/>
</dbReference>
<gene>
    <name evidence="4" type="primary">glxK_10</name>
    <name evidence="4" type="ORF">SDC9_125112</name>
</gene>
<proteinExistence type="inferred from homology"/>
<dbReference type="InterPro" id="IPR004381">
    <property type="entry name" value="Glycerate_kinase"/>
</dbReference>
<evidence type="ECO:0000256" key="2">
    <source>
        <dbReference type="ARBA" id="ARBA00022679"/>
    </source>
</evidence>
<dbReference type="NCBIfam" id="TIGR00045">
    <property type="entry name" value="glycerate kinase"/>
    <property type="match status" value="1"/>
</dbReference>
<dbReference type="Gene3D" id="3.40.50.10350">
    <property type="entry name" value="Glycerate kinase, domain 1"/>
    <property type="match status" value="1"/>
</dbReference>
<name>A0A645CMC6_9ZZZZ</name>
<comment type="similarity">
    <text evidence="1">Belongs to the glycerate kinase type-1 family.</text>
</comment>
<reference evidence="4" key="1">
    <citation type="submission" date="2019-08" db="EMBL/GenBank/DDBJ databases">
        <authorList>
            <person name="Kucharzyk K."/>
            <person name="Murdoch R.W."/>
            <person name="Higgins S."/>
            <person name="Loffler F."/>
        </authorList>
    </citation>
    <scope>NUCLEOTIDE SEQUENCE</scope>
</reference>